<evidence type="ECO:0000256" key="7">
    <source>
        <dbReference type="RuleBase" id="RU366025"/>
    </source>
</evidence>
<reference evidence="11" key="1">
    <citation type="submission" date="2025-08" db="UniProtKB">
        <authorList>
            <consortium name="RefSeq"/>
        </authorList>
    </citation>
    <scope>IDENTIFICATION</scope>
    <source>
        <tissue evidence="11">Sperm</tissue>
    </source>
</reference>
<evidence type="ECO:0000256" key="3">
    <source>
        <dbReference type="ARBA" id="ARBA00022670"/>
    </source>
</evidence>
<dbReference type="CDD" id="cd16104">
    <property type="entry name" value="Ubl_USP14_like"/>
    <property type="match status" value="1"/>
</dbReference>
<dbReference type="GeneID" id="116942539"/>
<dbReference type="InterPro" id="IPR038765">
    <property type="entry name" value="Papain-like_cys_pep_sf"/>
</dbReference>
<name>A0AAJ7T423_PETMA</name>
<keyword evidence="6 7" id="KW-0788">Thiol protease</keyword>
<sequence>MPSYSVKVKWGKEKYDDVELNTDEVPIVFKAQLFALTGVHPDRQKVMLKGATLKDDDWGNFKLKDGITLLLMGTAEALPTEPIEKPVFMEDMSEEQLASALELPPGLTNLGNTCYMNATVQCLRSVPELRDALLRYSDNMHSGGIVLLAQSITAGIRDLFVAMDHTSASIPPVILLQLLHMAFPQFAEKGEHGQYLQQDANECWVQIMRMLQQKLPPLQNSPSAEEEGAEGATSRKNFIDEYFGIEFETEMKCAESEEEEVTKGRETQMQLSCFINQDVKYLSTGLRGRLQEEITKRSATLNRDALYIKSSKVNRLPAYLTVQMVRFFYKEKESVNAKILKDVKFPLILDVFELCTAALQEKMMPVRVLFKEMEDRKVEQQQQQQAKGAVSKETDNKVKLEPYSFPDDVGSNNSGYYELSAVLTHQGRSSSSGHYVAWVRRKEDEWVKCDDDRVSVVHSEEILKLSGGGDWHIAYVLLYSPRRLEALTLSPQPQ</sequence>
<proteinExistence type="inferred from homology"/>
<evidence type="ECO:0000256" key="5">
    <source>
        <dbReference type="ARBA" id="ARBA00022801"/>
    </source>
</evidence>
<dbReference type="PROSITE" id="PS00973">
    <property type="entry name" value="USP_2"/>
    <property type="match status" value="1"/>
</dbReference>
<dbReference type="CDD" id="cd02657">
    <property type="entry name" value="Peptidase_C19A"/>
    <property type="match status" value="1"/>
</dbReference>
<evidence type="ECO:0000313" key="10">
    <source>
        <dbReference type="Proteomes" id="UP001318040"/>
    </source>
</evidence>
<dbReference type="SUPFAM" id="SSF54001">
    <property type="entry name" value="Cysteine proteinases"/>
    <property type="match status" value="1"/>
</dbReference>
<keyword evidence="5 7" id="KW-0378">Hydrolase</keyword>
<keyword evidence="10" id="KW-1185">Reference proteome</keyword>
<gene>
    <name evidence="11" type="primary">USP14</name>
</gene>
<evidence type="ECO:0000259" key="9">
    <source>
        <dbReference type="PROSITE" id="PS50235"/>
    </source>
</evidence>
<dbReference type="InterPro" id="IPR001394">
    <property type="entry name" value="Peptidase_C19_UCH"/>
</dbReference>
<dbReference type="InterPro" id="IPR028889">
    <property type="entry name" value="USP"/>
</dbReference>
<dbReference type="Pfam" id="PF00443">
    <property type="entry name" value="UCH"/>
    <property type="match status" value="1"/>
</dbReference>
<dbReference type="InterPro" id="IPR029071">
    <property type="entry name" value="Ubiquitin-like_domsf"/>
</dbReference>
<evidence type="ECO:0000256" key="2">
    <source>
        <dbReference type="ARBA" id="ARBA00008739"/>
    </source>
</evidence>
<dbReference type="RefSeq" id="XP_032810464.1">
    <property type="nucleotide sequence ID" value="XM_032954573.1"/>
</dbReference>
<feature type="domain" description="USP" evidence="9">
    <location>
        <begin position="105"/>
        <end position="482"/>
    </location>
</feature>
<keyword evidence="3 7" id="KW-0645">Protease</keyword>
<dbReference type="FunFam" id="3.10.20.90:FF:000119">
    <property type="entry name" value="Ubiquitin carboxyl-terminal hydrolase 14"/>
    <property type="match status" value="1"/>
</dbReference>
<comment type="catalytic activity">
    <reaction evidence="1 7">
        <text>Thiol-dependent hydrolysis of ester, thioester, amide, peptide and isopeptide bonds formed by the C-terminal Gly of ubiquitin (a 76-residue protein attached to proteins as an intracellular targeting signal).</text>
        <dbReference type="EC" id="3.4.19.12"/>
    </reaction>
</comment>
<evidence type="ECO:0000313" key="11">
    <source>
        <dbReference type="RefSeq" id="XP_032810464.1"/>
    </source>
</evidence>
<dbReference type="GO" id="GO:0070628">
    <property type="term" value="F:proteasome binding"/>
    <property type="evidence" value="ECO:0007669"/>
    <property type="project" value="TreeGrafter"/>
</dbReference>
<dbReference type="EC" id="3.4.19.12" evidence="7"/>
<evidence type="ECO:0000256" key="4">
    <source>
        <dbReference type="ARBA" id="ARBA00022786"/>
    </source>
</evidence>
<evidence type="ECO:0000259" key="8">
    <source>
        <dbReference type="PROSITE" id="PS50053"/>
    </source>
</evidence>
<dbReference type="FunFam" id="3.90.70.10:FF:000032">
    <property type="entry name" value="Ubiquitin carboxyl-terminal hydrolase 14"/>
    <property type="match status" value="1"/>
</dbReference>
<dbReference type="Proteomes" id="UP001318040">
    <property type="component" value="Chromosome 15"/>
</dbReference>
<dbReference type="PROSITE" id="PS00972">
    <property type="entry name" value="USP_1"/>
    <property type="match status" value="1"/>
</dbReference>
<evidence type="ECO:0000256" key="6">
    <source>
        <dbReference type="ARBA" id="ARBA00022807"/>
    </source>
</evidence>
<dbReference type="SMART" id="SM00213">
    <property type="entry name" value="UBQ"/>
    <property type="match status" value="1"/>
</dbReference>
<dbReference type="GO" id="GO:0061136">
    <property type="term" value="P:regulation of proteasomal protein catabolic process"/>
    <property type="evidence" value="ECO:0007669"/>
    <property type="project" value="TreeGrafter"/>
</dbReference>
<evidence type="ECO:0000256" key="1">
    <source>
        <dbReference type="ARBA" id="ARBA00000707"/>
    </source>
</evidence>
<dbReference type="CTD" id="9097"/>
<keyword evidence="4 7" id="KW-0833">Ubl conjugation pathway</keyword>
<dbReference type="PROSITE" id="PS50053">
    <property type="entry name" value="UBIQUITIN_2"/>
    <property type="match status" value="1"/>
</dbReference>
<dbReference type="InterPro" id="IPR018200">
    <property type="entry name" value="USP_CS"/>
</dbReference>
<dbReference type="PANTHER" id="PTHR43982:SF1">
    <property type="entry name" value="UBIQUITIN CARBOXYL-TERMINAL HYDROLASE 14"/>
    <property type="match status" value="1"/>
</dbReference>
<comment type="similarity">
    <text evidence="2">Belongs to the peptidase C19 family. USP14/UBP6 subfamily.</text>
</comment>
<dbReference type="GO" id="GO:0004843">
    <property type="term" value="F:cysteine-type deubiquitinase activity"/>
    <property type="evidence" value="ECO:0007669"/>
    <property type="project" value="UniProtKB-UniRule"/>
</dbReference>
<protein>
    <recommendedName>
        <fullName evidence="7">Ubiquitin carboxyl-terminal hydrolase</fullName>
        <ecNumber evidence="7">3.4.19.12</ecNumber>
    </recommendedName>
</protein>
<dbReference type="SUPFAM" id="SSF54236">
    <property type="entry name" value="Ubiquitin-like"/>
    <property type="match status" value="1"/>
</dbReference>
<dbReference type="AlphaFoldDB" id="A0AAJ7T423"/>
<dbReference type="Gene3D" id="3.10.20.90">
    <property type="entry name" value="Phosphatidylinositol 3-kinase Catalytic Subunit, Chain A, domain 1"/>
    <property type="match status" value="1"/>
</dbReference>
<dbReference type="InterPro" id="IPR000626">
    <property type="entry name" value="Ubiquitin-like_dom"/>
</dbReference>
<dbReference type="GO" id="GO:0016579">
    <property type="term" value="P:protein deubiquitination"/>
    <property type="evidence" value="ECO:0007669"/>
    <property type="project" value="InterPro"/>
</dbReference>
<accession>A0AAJ7T423</accession>
<dbReference type="Gene3D" id="3.90.70.10">
    <property type="entry name" value="Cysteine proteinases"/>
    <property type="match status" value="1"/>
</dbReference>
<dbReference type="KEGG" id="pmrn:116942539"/>
<dbReference type="GO" id="GO:0043161">
    <property type="term" value="P:proteasome-mediated ubiquitin-dependent protein catabolic process"/>
    <property type="evidence" value="ECO:0007669"/>
    <property type="project" value="InterPro"/>
</dbReference>
<dbReference type="InterPro" id="IPR044635">
    <property type="entry name" value="UBP14-like"/>
</dbReference>
<organism evidence="10 11">
    <name type="scientific">Petromyzon marinus</name>
    <name type="common">Sea lamprey</name>
    <dbReference type="NCBI Taxonomy" id="7757"/>
    <lineage>
        <taxon>Eukaryota</taxon>
        <taxon>Metazoa</taxon>
        <taxon>Chordata</taxon>
        <taxon>Craniata</taxon>
        <taxon>Vertebrata</taxon>
        <taxon>Cyclostomata</taxon>
        <taxon>Hyperoartia</taxon>
        <taxon>Petromyzontiformes</taxon>
        <taxon>Petromyzontidae</taxon>
        <taxon>Petromyzon</taxon>
    </lineage>
</organism>
<feature type="domain" description="Ubiquitin-like" evidence="8">
    <location>
        <begin position="4"/>
        <end position="72"/>
    </location>
</feature>
<dbReference type="PROSITE" id="PS50235">
    <property type="entry name" value="USP_3"/>
    <property type="match status" value="1"/>
</dbReference>
<dbReference type="PANTHER" id="PTHR43982">
    <property type="entry name" value="UBIQUITIN CARBOXYL-TERMINAL HYDROLASE"/>
    <property type="match status" value="1"/>
</dbReference>